<keyword evidence="4" id="KW-0255">Endonuclease</keyword>
<dbReference type="GO" id="GO:0004519">
    <property type="term" value="F:endonuclease activity"/>
    <property type="evidence" value="ECO:0007669"/>
    <property type="project" value="UniProtKB-KW"/>
</dbReference>
<reference evidence="7 8" key="1">
    <citation type="submission" date="2020-05" db="EMBL/GenBank/DDBJ databases">
        <title>Draft genome sequence of Desulfovibrio psychrotolerans JS1T.</title>
        <authorList>
            <person name="Ueno A."/>
            <person name="Tamazawa S."/>
            <person name="Tamamura S."/>
            <person name="Murakami T."/>
            <person name="Kiyama T."/>
            <person name="Inomata H."/>
            <person name="Amano Y."/>
            <person name="Miyakawa K."/>
            <person name="Tamaki H."/>
            <person name="Naganuma T."/>
            <person name="Kaneko K."/>
        </authorList>
    </citation>
    <scope>NUCLEOTIDE SEQUENCE [LARGE SCALE GENOMIC DNA]</scope>
    <source>
        <strain evidence="7 8">JS1</strain>
    </source>
</reference>
<dbReference type="SUPFAM" id="SSF143011">
    <property type="entry name" value="RelE-like"/>
    <property type="match status" value="1"/>
</dbReference>
<comment type="similarity">
    <text evidence="1">Belongs to the YoeB family.</text>
</comment>
<keyword evidence="2" id="KW-1277">Toxin-antitoxin system</keyword>
<sequence>MPNLTWTGHAWEDYLYWQKTDKAMVKRINTLIKNAMRTPFEGSGKPEPLRFDLAGYWSRRINQEHRIVYSYDDKTDTLVILQCRYHY</sequence>
<dbReference type="Pfam" id="PF06769">
    <property type="entry name" value="YoeB_toxin"/>
    <property type="match status" value="1"/>
</dbReference>
<evidence type="ECO:0000256" key="1">
    <source>
        <dbReference type="ARBA" id="ARBA00008172"/>
    </source>
</evidence>
<comment type="caution">
    <text evidence="7">The sequence shown here is derived from an EMBL/GenBank/DDBJ whole genome shotgun (WGS) entry which is preliminary data.</text>
</comment>
<dbReference type="GO" id="GO:0016787">
    <property type="term" value="F:hydrolase activity"/>
    <property type="evidence" value="ECO:0007669"/>
    <property type="project" value="UniProtKB-KW"/>
</dbReference>
<name>A0A7J0BPQ3_9BACT</name>
<accession>A0A7J0BPQ3</accession>
<dbReference type="GO" id="GO:0098795">
    <property type="term" value="P:global gene silencing by mRNA cleavage"/>
    <property type="evidence" value="ECO:0007669"/>
    <property type="project" value="TreeGrafter"/>
</dbReference>
<dbReference type="RefSeq" id="WP_174408305.1">
    <property type="nucleotide sequence ID" value="NZ_BLVP01000001.1"/>
</dbReference>
<dbReference type="PANTHER" id="PTHR38039">
    <property type="entry name" value="TOXIN YOEB"/>
    <property type="match status" value="1"/>
</dbReference>
<dbReference type="EMBL" id="BLVP01000001">
    <property type="protein sequence ID" value="GFM35598.1"/>
    <property type="molecule type" value="Genomic_DNA"/>
</dbReference>
<evidence type="ECO:0000256" key="3">
    <source>
        <dbReference type="ARBA" id="ARBA00022722"/>
    </source>
</evidence>
<dbReference type="Proteomes" id="UP000503820">
    <property type="component" value="Unassembled WGS sequence"/>
</dbReference>
<evidence type="ECO:0000313" key="7">
    <source>
        <dbReference type="EMBL" id="GFM35598.1"/>
    </source>
</evidence>
<organism evidence="7 8">
    <name type="scientific">Desulfovibrio psychrotolerans</name>
    <dbReference type="NCBI Taxonomy" id="415242"/>
    <lineage>
        <taxon>Bacteria</taxon>
        <taxon>Pseudomonadati</taxon>
        <taxon>Thermodesulfobacteriota</taxon>
        <taxon>Desulfovibrionia</taxon>
        <taxon>Desulfovibrionales</taxon>
        <taxon>Desulfovibrionaceae</taxon>
        <taxon>Desulfovibrio</taxon>
    </lineage>
</organism>
<dbReference type="InterPro" id="IPR009614">
    <property type="entry name" value="YoeB_toxin"/>
</dbReference>
<evidence type="ECO:0000313" key="8">
    <source>
        <dbReference type="Proteomes" id="UP000503820"/>
    </source>
</evidence>
<keyword evidence="8" id="KW-1185">Reference proteome</keyword>
<keyword evidence="5" id="KW-0378">Hydrolase</keyword>
<evidence type="ECO:0000256" key="2">
    <source>
        <dbReference type="ARBA" id="ARBA00022649"/>
    </source>
</evidence>
<dbReference type="InterPro" id="IPR035093">
    <property type="entry name" value="RelE/ParE_toxin_dom_sf"/>
</dbReference>
<proteinExistence type="inferred from homology"/>
<protein>
    <recommendedName>
        <fullName evidence="6">Putative mRNA interferase YoeB</fullName>
    </recommendedName>
</protein>
<dbReference type="PANTHER" id="PTHR38039:SF1">
    <property type="entry name" value="TOXIN YOEB"/>
    <property type="match status" value="1"/>
</dbReference>
<evidence type="ECO:0000256" key="6">
    <source>
        <dbReference type="ARBA" id="ARBA00030388"/>
    </source>
</evidence>
<gene>
    <name evidence="7" type="primary">yoeB</name>
    <name evidence="7" type="ORF">DSM19430T_02820</name>
</gene>
<dbReference type="Gene3D" id="3.30.2310.20">
    <property type="entry name" value="RelE-like"/>
    <property type="match status" value="1"/>
</dbReference>
<dbReference type="AlphaFoldDB" id="A0A7J0BPQ3"/>
<evidence type="ECO:0000256" key="5">
    <source>
        <dbReference type="ARBA" id="ARBA00022801"/>
    </source>
</evidence>
<dbReference type="NCBIfam" id="TIGR02116">
    <property type="entry name" value="toxin_Txe_YoeB"/>
    <property type="match status" value="1"/>
</dbReference>
<evidence type="ECO:0000256" key="4">
    <source>
        <dbReference type="ARBA" id="ARBA00022759"/>
    </source>
</evidence>
<keyword evidence="3" id="KW-0540">Nuclease</keyword>
<dbReference type="GO" id="GO:0006401">
    <property type="term" value="P:RNA catabolic process"/>
    <property type="evidence" value="ECO:0007669"/>
    <property type="project" value="InterPro"/>
</dbReference>